<evidence type="ECO:0000256" key="2">
    <source>
        <dbReference type="SAM" id="SignalP"/>
    </source>
</evidence>
<keyword evidence="4" id="KW-1185">Reference proteome</keyword>
<evidence type="ECO:0000313" key="3">
    <source>
        <dbReference type="EMBL" id="GGE32740.1"/>
    </source>
</evidence>
<feature type="compositionally biased region" description="Low complexity" evidence="1">
    <location>
        <begin position="90"/>
        <end position="100"/>
    </location>
</feature>
<organism evidence="3 4">
    <name type="scientific">Agaricicola taiwanensis</name>
    <dbReference type="NCBI Taxonomy" id="591372"/>
    <lineage>
        <taxon>Bacteria</taxon>
        <taxon>Pseudomonadati</taxon>
        <taxon>Pseudomonadota</taxon>
        <taxon>Alphaproteobacteria</taxon>
        <taxon>Rhodobacterales</taxon>
        <taxon>Paracoccaceae</taxon>
        <taxon>Agaricicola</taxon>
    </lineage>
</organism>
<dbReference type="Proteomes" id="UP000602745">
    <property type="component" value="Unassembled WGS sequence"/>
</dbReference>
<reference evidence="3" key="2">
    <citation type="submission" date="2020-09" db="EMBL/GenBank/DDBJ databases">
        <authorList>
            <person name="Sun Q."/>
            <person name="Sedlacek I."/>
        </authorList>
    </citation>
    <scope>NUCLEOTIDE SEQUENCE</scope>
    <source>
        <strain evidence="3">CCM 7684</strain>
    </source>
</reference>
<evidence type="ECO:0000313" key="4">
    <source>
        <dbReference type="Proteomes" id="UP000602745"/>
    </source>
</evidence>
<feature type="region of interest" description="Disordered" evidence="1">
    <location>
        <begin position="88"/>
        <end position="107"/>
    </location>
</feature>
<evidence type="ECO:0000256" key="1">
    <source>
        <dbReference type="SAM" id="MobiDB-lite"/>
    </source>
</evidence>
<dbReference type="AlphaFoldDB" id="A0A8J2YFK1"/>
<feature type="chain" id="PRO_5035194224" evidence="2">
    <location>
        <begin position="21"/>
        <end position="107"/>
    </location>
</feature>
<sequence>MTRTLIAAAAAVCFTLPAFAQTAGGSTSAALCTSEATQIQAAVERSSLQQEQKSQVNSALGAAIDQEKAGNSQACQATLDQVKLALGIQPATPSGRSSTTSPPPAAQ</sequence>
<dbReference type="EMBL" id="BMCP01000001">
    <property type="protein sequence ID" value="GGE32740.1"/>
    <property type="molecule type" value="Genomic_DNA"/>
</dbReference>
<gene>
    <name evidence="3" type="ORF">GCM10007276_07530</name>
</gene>
<reference evidence="3" key="1">
    <citation type="journal article" date="2014" name="Int. J. Syst. Evol. Microbiol.">
        <title>Complete genome sequence of Corynebacterium casei LMG S-19264T (=DSM 44701T), isolated from a smear-ripened cheese.</title>
        <authorList>
            <consortium name="US DOE Joint Genome Institute (JGI-PGF)"/>
            <person name="Walter F."/>
            <person name="Albersmeier A."/>
            <person name="Kalinowski J."/>
            <person name="Ruckert C."/>
        </authorList>
    </citation>
    <scope>NUCLEOTIDE SEQUENCE</scope>
    <source>
        <strain evidence="3">CCM 7684</strain>
    </source>
</reference>
<protein>
    <submittedName>
        <fullName evidence="3">Uncharacterized protein</fullName>
    </submittedName>
</protein>
<dbReference type="RefSeq" id="WP_188408349.1">
    <property type="nucleotide sequence ID" value="NZ_BMCP01000001.1"/>
</dbReference>
<name>A0A8J2YFK1_9RHOB</name>
<proteinExistence type="predicted"/>
<accession>A0A8J2YFK1</accession>
<keyword evidence="2" id="KW-0732">Signal</keyword>
<comment type="caution">
    <text evidence="3">The sequence shown here is derived from an EMBL/GenBank/DDBJ whole genome shotgun (WGS) entry which is preliminary data.</text>
</comment>
<feature type="signal peptide" evidence="2">
    <location>
        <begin position="1"/>
        <end position="20"/>
    </location>
</feature>